<proteinExistence type="predicted"/>
<dbReference type="Proteomes" id="UP000248706">
    <property type="component" value="Unassembled WGS sequence"/>
</dbReference>
<protein>
    <submittedName>
        <fullName evidence="1">Uncharacterized protein</fullName>
    </submittedName>
</protein>
<evidence type="ECO:0000313" key="2">
    <source>
        <dbReference type="Proteomes" id="UP000248706"/>
    </source>
</evidence>
<dbReference type="RefSeq" id="WP_223258522.1">
    <property type="nucleotide sequence ID" value="NZ_MCIF01000002.1"/>
</dbReference>
<keyword evidence="2" id="KW-1185">Reference proteome</keyword>
<comment type="caution">
    <text evidence="1">The sequence shown here is derived from an EMBL/GenBank/DDBJ whole genome shotgun (WGS) entry which is preliminary data.</text>
</comment>
<dbReference type="AlphaFoldDB" id="A0A328VQA9"/>
<accession>A0A328VQA9</accession>
<evidence type="ECO:0000313" key="1">
    <source>
        <dbReference type="EMBL" id="RAQ96305.1"/>
    </source>
</evidence>
<organism evidence="1 2">
    <name type="scientific">Thermogemmatispora tikiterensis</name>
    <dbReference type="NCBI Taxonomy" id="1825093"/>
    <lineage>
        <taxon>Bacteria</taxon>
        <taxon>Bacillati</taxon>
        <taxon>Chloroflexota</taxon>
        <taxon>Ktedonobacteria</taxon>
        <taxon>Thermogemmatisporales</taxon>
        <taxon>Thermogemmatisporaceae</taxon>
        <taxon>Thermogemmatispora</taxon>
    </lineage>
</organism>
<name>A0A328VQA9_9CHLR</name>
<sequence>MPIRPCVVCSLRNVATLPGVLSRVEPVPAARLQVSQGRATTVGCGGRLAQEPLLLLLEATGALLLPLPSLVEEELLLSLSLDLLLVLCDEPAPFELELL</sequence>
<reference evidence="1 2" key="1">
    <citation type="submission" date="2016-08" db="EMBL/GenBank/DDBJ databases">
        <title>Analysis of Carbohydrate Active Enzymes in Thermogemmatispora T81 Reveals Carbohydrate Degradation Ability.</title>
        <authorList>
            <person name="Tomazini A."/>
            <person name="Lal S."/>
            <person name="Stott M."/>
            <person name="Henrissat B."/>
            <person name="Polikarpov I."/>
            <person name="Sparling R."/>
            <person name="Levin D.B."/>
        </authorList>
    </citation>
    <scope>NUCLEOTIDE SEQUENCE [LARGE SCALE GENOMIC DNA]</scope>
    <source>
        <strain evidence="1 2">T81</strain>
    </source>
</reference>
<gene>
    <name evidence="1" type="ORF">A4R35_12235</name>
</gene>
<dbReference type="EMBL" id="MCIF01000002">
    <property type="protein sequence ID" value="RAQ96305.1"/>
    <property type="molecule type" value="Genomic_DNA"/>
</dbReference>